<dbReference type="Gene3D" id="2.40.50.230">
    <property type="entry name" value="Gp5 N-terminal domain"/>
    <property type="match status" value="1"/>
</dbReference>
<dbReference type="SUPFAM" id="SSF69279">
    <property type="entry name" value="Phage tail proteins"/>
    <property type="match status" value="1"/>
</dbReference>
<name>A0ABS3JAZ2_9BACT</name>
<dbReference type="EMBL" id="JAFMYW010000001">
    <property type="protein sequence ID" value="MBO0947148.1"/>
    <property type="molecule type" value="Genomic_DNA"/>
</dbReference>
<organism evidence="2 3">
    <name type="scientific">Fibrella forsythiae</name>
    <dbReference type="NCBI Taxonomy" id="2817061"/>
    <lineage>
        <taxon>Bacteria</taxon>
        <taxon>Pseudomonadati</taxon>
        <taxon>Bacteroidota</taxon>
        <taxon>Cytophagia</taxon>
        <taxon>Cytophagales</taxon>
        <taxon>Spirosomataceae</taxon>
        <taxon>Fibrella</taxon>
    </lineage>
</organism>
<comment type="caution">
    <text evidence="2">The sequence shown here is derived from an EMBL/GenBank/DDBJ whole genome shotgun (WGS) entry which is preliminary data.</text>
</comment>
<evidence type="ECO:0000313" key="2">
    <source>
        <dbReference type="EMBL" id="MBO0947148.1"/>
    </source>
</evidence>
<dbReference type="SUPFAM" id="SSF69349">
    <property type="entry name" value="Phage fibre proteins"/>
    <property type="match status" value="1"/>
</dbReference>
<sequence>MSKTATISIEGTRIEGIRHLIIEQSIHTYHTFELAIEHERLNDHFSINPKFGPFLGKNISISIAGEGNMPKLTFEGIIAEEGLFQRDDEFRGEIVFRGHGQPYQLDSLPGISMYVDKSPTDIANACLAGYKKTKKVVSVVGPTAAIPYCVRYRETYWNFLRRLAYDYGAWFYYDGQVLNFTQTPGSAPPVKLTFGADLTWLRTGSRAVALHHKQIDYFSETHTNQTAEGMANPLLFATMDELFQTGHRKSNLAADVAPLALNRSESQKSLTQFTTGRTVIPGISPGTSLQIGATLSGDQIGELHVLSVRHVLDQMGDYYNEFEATSGDFKRMPPDVLHRPQVGPQLGEVTDNKDPKNLGRVKVRLEWMDSGTTPWIRTVMPSFGKGERPVKNRGFQFVPDVGDQVLVAYEQNDPDRPVVMGALPHYVNAGMDTPAVKEHHISVMSGSILRFVDTATVHEFHMEVNPQNTIFIKVDSSMGTITVKSNDKIRIEATNQIDIEAMTINIKGQNVNINGSIKVDVKGGEIAEKATGPASFEGATVDIKATSTLNATGAMTKVAGTGMATLESSGITTVKGSMVMVN</sequence>
<evidence type="ECO:0000259" key="1">
    <source>
        <dbReference type="Pfam" id="PF04717"/>
    </source>
</evidence>
<dbReference type="InterPro" id="IPR006531">
    <property type="entry name" value="Gp5/Vgr_OB"/>
</dbReference>
<dbReference type="Gene3D" id="2.30.110.50">
    <property type="match status" value="1"/>
</dbReference>
<evidence type="ECO:0000313" key="3">
    <source>
        <dbReference type="Proteomes" id="UP000664628"/>
    </source>
</evidence>
<dbReference type="RefSeq" id="WP_207327068.1">
    <property type="nucleotide sequence ID" value="NZ_JAFMYW010000001.1"/>
</dbReference>
<protein>
    <recommendedName>
        <fullName evidence="1">Gp5/Type VI secretion system Vgr protein OB-fold domain-containing protein</fullName>
    </recommendedName>
</protein>
<dbReference type="Gene3D" id="4.10.220.110">
    <property type="match status" value="1"/>
</dbReference>
<accession>A0ABS3JAZ2</accession>
<reference evidence="2 3" key="1">
    <citation type="submission" date="2021-03" db="EMBL/GenBank/DDBJ databases">
        <title>Fibrella sp. HMF5405 genome sequencing and assembly.</title>
        <authorList>
            <person name="Kang H."/>
            <person name="Kim H."/>
            <person name="Bae S."/>
            <person name="Joh K."/>
        </authorList>
    </citation>
    <scope>NUCLEOTIDE SEQUENCE [LARGE SCALE GENOMIC DNA]</scope>
    <source>
        <strain evidence="2 3">HMF5405</strain>
    </source>
</reference>
<dbReference type="SUPFAM" id="SSF69255">
    <property type="entry name" value="gp5 N-terminal domain-like"/>
    <property type="match status" value="1"/>
</dbReference>
<proteinExistence type="predicted"/>
<dbReference type="Gene3D" id="3.55.50.10">
    <property type="entry name" value="Baseplate protein-like domains"/>
    <property type="match status" value="1"/>
</dbReference>
<dbReference type="Proteomes" id="UP000664628">
    <property type="component" value="Unassembled WGS sequence"/>
</dbReference>
<gene>
    <name evidence="2" type="ORF">J2I46_01035</name>
</gene>
<feature type="domain" description="Gp5/Type VI secretion system Vgr protein OB-fold" evidence="1">
    <location>
        <begin position="346"/>
        <end position="423"/>
    </location>
</feature>
<dbReference type="Pfam" id="PF05954">
    <property type="entry name" value="Phage_GPD"/>
    <property type="match status" value="1"/>
</dbReference>
<dbReference type="Pfam" id="PF04717">
    <property type="entry name" value="Phage_base_V"/>
    <property type="match status" value="1"/>
</dbReference>
<dbReference type="InterPro" id="IPR037026">
    <property type="entry name" value="Vgr_OB-fold_dom_sf"/>
</dbReference>
<keyword evidence="3" id="KW-1185">Reference proteome</keyword>